<comment type="caution">
    <text evidence="1">The sequence shown here is derived from an EMBL/GenBank/DDBJ whole genome shotgun (WGS) entry which is preliminary data.</text>
</comment>
<evidence type="ECO:0000313" key="2">
    <source>
        <dbReference type="Proteomes" id="UP000012092"/>
    </source>
</evidence>
<gene>
    <name evidence="1" type="ORF">LEP1GSC116_4090</name>
</gene>
<evidence type="ECO:0000313" key="1">
    <source>
        <dbReference type="EMBL" id="EMO03357.1"/>
    </source>
</evidence>
<sequence>MGSRFWDPRGFFYFCIHTLKERESLLVLDGSEELLDYTSGPGYVFEWKTIFPWKYTVVR</sequence>
<dbReference type="Proteomes" id="UP000012092">
    <property type="component" value="Unassembled WGS sequence"/>
</dbReference>
<reference evidence="1 2" key="1">
    <citation type="submission" date="2013-01" db="EMBL/GenBank/DDBJ databases">
        <authorList>
            <person name="Harkins D.M."/>
            <person name="Durkin A.S."/>
            <person name="Brinkac L.M."/>
            <person name="Haft D.H."/>
            <person name="Selengut J.D."/>
            <person name="Sanka R."/>
            <person name="DePew J."/>
            <person name="Purushe J."/>
            <person name="Picardeau M."/>
            <person name="Werts C."/>
            <person name="Goarant C."/>
            <person name="Vinetz J.M."/>
            <person name="Sutton G.G."/>
            <person name="Nierman W.C."/>
            <person name="Fouts D.E."/>
        </authorList>
    </citation>
    <scope>NUCLEOTIDE SEQUENCE [LARGE SCALE GENOMIC DNA]</scope>
    <source>
        <strain evidence="1 2">Verdun HP</strain>
    </source>
</reference>
<name>M6R5E6_LEPIR</name>
<proteinExistence type="predicted"/>
<protein>
    <submittedName>
        <fullName evidence="1">Uncharacterized protein</fullName>
    </submittedName>
</protein>
<organism evidence="1 2">
    <name type="scientific">Leptospira interrogans serovar Icterohaemorrhagiae str. Verdun HP</name>
    <dbReference type="NCBI Taxonomy" id="1049910"/>
    <lineage>
        <taxon>Bacteria</taxon>
        <taxon>Pseudomonadati</taxon>
        <taxon>Spirochaetota</taxon>
        <taxon>Spirochaetia</taxon>
        <taxon>Leptospirales</taxon>
        <taxon>Leptospiraceae</taxon>
        <taxon>Leptospira</taxon>
    </lineage>
</organism>
<dbReference type="AlphaFoldDB" id="M6R5E6"/>
<dbReference type="EMBL" id="AHNZ02000877">
    <property type="protein sequence ID" value="EMO03357.1"/>
    <property type="molecule type" value="Genomic_DNA"/>
</dbReference>
<accession>M6R5E6</accession>
<feature type="non-terminal residue" evidence="1">
    <location>
        <position position="59"/>
    </location>
</feature>